<reference evidence="2 3" key="1">
    <citation type="journal article" date="2019" name="Int. J. Syst. Evol. Microbiol.">
        <title>The Global Catalogue of Microorganisms (GCM) 10K type strain sequencing project: providing services to taxonomists for standard genome sequencing and annotation.</title>
        <authorList>
            <consortium name="The Broad Institute Genomics Platform"/>
            <consortium name="The Broad Institute Genome Sequencing Center for Infectious Disease"/>
            <person name="Wu L."/>
            <person name="Ma J."/>
        </authorList>
    </citation>
    <scope>NUCLEOTIDE SEQUENCE [LARGE SCALE GENOMIC DNA]</scope>
    <source>
        <strain evidence="2 3">JCM 10649</strain>
    </source>
</reference>
<evidence type="ECO:0000256" key="1">
    <source>
        <dbReference type="SAM" id="MobiDB-lite"/>
    </source>
</evidence>
<dbReference type="EMBL" id="BAAAHB010000117">
    <property type="protein sequence ID" value="GAA0490654.1"/>
    <property type="molecule type" value="Genomic_DNA"/>
</dbReference>
<evidence type="ECO:0000313" key="2">
    <source>
        <dbReference type="EMBL" id="GAA0490654.1"/>
    </source>
</evidence>
<dbReference type="Proteomes" id="UP001499895">
    <property type="component" value="Unassembled WGS sequence"/>
</dbReference>
<protein>
    <submittedName>
        <fullName evidence="2">Helix-turn-helix domain-containing protein</fullName>
    </submittedName>
</protein>
<dbReference type="RefSeq" id="WP_344096698.1">
    <property type="nucleotide sequence ID" value="NZ_BAAAHB010000117.1"/>
</dbReference>
<evidence type="ECO:0000313" key="3">
    <source>
        <dbReference type="Proteomes" id="UP001499895"/>
    </source>
</evidence>
<feature type="region of interest" description="Disordered" evidence="1">
    <location>
        <begin position="106"/>
        <end position="152"/>
    </location>
</feature>
<accession>A0ABN1B5Q4</accession>
<organism evidence="2 3">
    <name type="scientific">Streptomyces stramineus</name>
    <dbReference type="NCBI Taxonomy" id="173861"/>
    <lineage>
        <taxon>Bacteria</taxon>
        <taxon>Bacillati</taxon>
        <taxon>Actinomycetota</taxon>
        <taxon>Actinomycetes</taxon>
        <taxon>Kitasatosporales</taxon>
        <taxon>Streptomycetaceae</taxon>
        <taxon>Streptomyces</taxon>
    </lineage>
</organism>
<gene>
    <name evidence="2" type="ORF">GCM10009544_59440</name>
</gene>
<sequence>MLRHAISPERFFSQVPNEIIRHPRLSAAAVRLLTWQLSLPRDVDVPLSETAAQAGIKKTAFIRAKRELVAEGYVHEWRRQGTGGRWTTTQLVSNVPLTPDEAVALRDGAAPGSSQPTVEEPAVGEPEGRAVGRYPDNTEENTDNPSPQPPAACGVPQPLIDRGGLVLASVSHRERKLRLTGRDVQGLAALAGEWLLRGATVKELREALTDGLPERVHAPAALARDRLVRKMPETPPLGVTEPAVRALQTCEGGCERAFRPVGEETQCRDCRLDVAARPDSGWAAAQASQLAY</sequence>
<keyword evidence="3" id="KW-1185">Reference proteome</keyword>
<name>A0ABN1B5Q4_9ACTN</name>
<proteinExistence type="predicted"/>
<comment type="caution">
    <text evidence="2">The sequence shown here is derived from an EMBL/GenBank/DDBJ whole genome shotgun (WGS) entry which is preliminary data.</text>
</comment>